<feature type="compositionally biased region" description="Low complexity" evidence="9">
    <location>
        <begin position="286"/>
        <end position="296"/>
    </location>
</feature>
<evidence type="ECO:0000256" key="2">
    <source>
        <dbReference type="ARBA" id="ARBA00004496"/>
    </source>
</evidence>
<evidence type="ECO:0000256" key="7">
    <source>
        <dbReference type="ARBA" id="ARBA00023163"/>
    </source>
</evidence>
<gene>
    <name evidence="10" type="ORF">QBC38DRAFT_16747</name>
</gene>
<sequence length="580" mass="61299">MDLDSTPIPPSPRIDPDRVEDKDPQTVPLSAHNDGGINAIHGKMYHEIAVPSTWTNGGHETRQFAPQDATPLRDNSPSTNNESRCDQEMDGSALEKSGPISPKAHAPQQQHHHALLSRSNSQGTSSTNETDRVFTPPASGGRLSPNNGSTQHSSQESQLLQLSQIAAAQARIPEIPVGTSGNAASSRKRTADGAVKDGRSNSFTSSAPPLLQVAGHTRNTSTVSVASTVGSRVGELSAELRARLSYAMVKVDRGWQSHSIDQVETLASQAASPTSSSSTIHMRNGSSASPQLSSASHRGSSNTTPTTGPQLQLPGRFSPTAASRTSSTSPVKTISSSSLAPSMAIPTSHTSTHSRRHSNPRPIPALHSASLHSSSYPGPASPGPANGFLSAHHRASLADAMGLSQHQNNAEKDAIESLLFMSSPGNSANLKHAFPSSSQPLPSGHTAPQRTPLPSARKSLPSARPVHGRSQSGVQKRVGFEKSPMEIDIDEPYGSPMSRGTPRRRMNGGHPEPHPPVTRLKPIPASAGLSAPSIPRPHAKMADDERDRMLDKIGIESDSDEEIEVPLRTTRREGAQTVNA</sequence>
<keyword evidence="11" id="KW-1185">Reference proteome</keyword>
<feature type="compositionally biased region" description="Basic and acidic residues" evidence="9">
    <location>
        <begin position="189"/>
        <end position="199"/>
    </location>
</feature>
<keyword evidence="5" id="KW-0678">Repressor</keyword>
<feature type="compositionally biased region" description="Low complexity" evidence="9">
    <location>
        <begin position="266"/>
        <end position="279"/>
    </location>
</feature>
<dbReference type="GO" id="GO:0000082">
    <property type="term" value="P:G1/S transition of mitotic cell cycle"/>
    <property type="evidence" value="ECO:0007669"/>
    <property type="project" value="InterPro"/>
</dbReference>
<dbReference type="AlphaFoldDB" id="A0AAN7GXH1"/>
<evidence type="ECO:0000313" key="10">
    <source>
        <dbReference type="EMBL" id="KAK4224450.1"/>
    </source>
</evidence>
<keyword evidence="7" id="KW-0804">Transcription</keyword>
<dbReference type="InterPro" id="IPR039198">
    <property type="entry name" value="Srl3/Whi5"/>
</dbReference>
<dbReference type="GO" id="GO:0033309">
    <property type="term" value="C:SBF transcription complex"/>
    <property type="evidence" value="ECO:0007669"/>
    <property type="project" value="TreeGrafter"/>
</dbReference>
<evidence type="ECO:0000256" key="5">
    <source>
        <dbReference type="ARBA" id="ARBA00022491"/>
    </source>
</evidence>
<proteinExistence type="inferred from homology"/>
<evidence type="ECO:0000256" key="6">
    <source>
        <dbReference type="ARBA" id="ARBA00023015"/>
    </source>
</evidence>
<evidence type="ECO:0000256" key="3">
    <source>
        <dbReference type="ARBA" id="ARBA00006922"/>
    </source>
</evidence>
<accession>A0AAN7GXH1</accession>
<feature type="region of interest" description="Disordered" evidence="9">
    <location>
        <begin position="266"/>
        <end position="389"/>
    </location>
</feature>
<feature type="compositionally biased region" description="Low complexity" evidence="9">
    <location>
        <begin position="303"/>
        <end position="338"/>
    </location>
</feature>
<feature type="region of interest" description="Disordered" evidence="9">
    <location>
        <begin position="51"/>
        <end position="159"/>
    </location>
</feature>
<feature type="compositionally biased region" description="Basic and acidic residues" evidence="9">
    <location>
        <begin position="540"/>
        <end position="555"/>
    </location>
</feature>
<evidence type="ECO:0000256" key="1">
    <source>
        <dbReference type="ARBA" id="ARBA00004123"/>
    </source>
</evidence>
<feature type="compositionally biased region" description="Polar residues" evidence="9">
    <location>
        <begin position="117"/>
        <end position="128"/>
    </location>
</feature>
<keyword evidence="4" id="KW-0963">Cytoplasm</keyword>
<feature type="region of interest" description="Disordered" evidence="9">
    <location>
        <begin position="1"/>
        <end position="38"/>
    </location>
</feature>
<evidence type="ECO:0000256" key="4">
    <source>
        <dbReference type="ARBA" id="ARBA00022490"/>
    </source>
</evidence>
<protein>
    <submittedName>
        <fullName evidence="10">Uncharacterized protein</fullName>
    </submittedName>
</protein>
<feature type="compositionally biased region" description="Polar residues" evidence="9">
    <location>
        <begin position="429"/>
        <end position="449"/>
    </location>
</feature>
<organism evidence="10 11">
    <name type="scientific">Podospora fimiseda</name>
    <dbReference type="NCBI Taxonomy" id="252190"/>
    <lineage>
        <taxon>Eukaryota</taxon>
        <taxon>Fungi</taxon>
        <taxon>Dikarya</taxon>
        <taxon>Ascomycota</taxon>
        <taxon>Pezizomycotina</taxon>
        <taxon>Sordariomycetes</taxon>
        <taxon>Sordariomycetidae</taxon>
        <taxon>Sordariales</taxon>
        <taxon>Podosporaceae</taxon>
        <taxon>Podospora</taxon>
    </lineage>
</organism>
<feature type="compositionally biased region" description="Low complexity" evidence="9">
    <location>
        <begin position="365"/>
        <end position="378"/>
    </location>
</feature>
<name>A0AAN7GXH1_9PEZI</name>
<dbReference type="PANTHER" id="PTHR28246">
    <property type="entry name" value="G1-SPECIFIC TRANSCRIPTIONAL REPRESSOR WHI5-RELATED"/>
    <property type="match status" value="1"/>
</dbReference>
<dbReference type="Pfam" id="PF08528">
    <property type="entry name" value="Whi5"/>
    <property type="match status" value="1"/>
</dbReference>
<dbReference type="GO" id="GO:0005737">
    <property type="term" value="C:cytoplasm"/>
    <property type="evidence" value="ECO:0007669"/>
    <property type="project" value="UniProtKB-SubCell"/>
</dbReference>
<evidence type="ECO:0000256" key="9">
    <source>
        <dbReference type="SAM" id="MobiDB-lite"/>
    </source>
</evidence>
<feature type="region of interest" description="Disordered" evidence="9">
    <location>
        <begin position="176"/>
        <end position="222"/>
    </location>
</feature>
<reference evidence="10" key="2">
    <citation type="submission" date="2023-05" db="EMBL/GenBank/DDBJ databases">
        <authorList>
            <consortium name="Lawrence Berkeley National Laboratory"/>
            <person name="Steindorff A."/>
            <person name="Hensen N."/>
            <person name="Bonometti L."/>
            <person name="Westerberg I."/>
            <person name="Brannstrom I.O."/>
            <person name="Guillou S."/>
            <person name="Cros-Aarteil S."/>
            <person name="Calhoun S."/>
            <person name="Haridas S."/>
            <person name="Kuo A."/>
            <person name="Mondo S."/>
            <person name="Pangilinan J."/>
            <person name="Riley R."/>
            <person name="Labutti K."/>
            <person name="Andreopoulos B."/>
            <person name="Lipzen A."/>
            <person name="Chen C."/>
            <person name="Yanf M."/>
            <person name="Daum C."/>
            <person name="Ng V."/>
            <person name="Clum A."/>
            <person name="Ohm R."/>
            <person name="Martin F."/>
            <person name="Silar P."/>
            <person name="Natvig D."/>
            <person name="Lalanne C."/>
            <person name="Gautier V."/>
            <person name="Ament-Velasquez S.L."/>
            <person name="Kruys A."/>
            <person name="Hutchinson M.I."/>
            <person name="Powell A.J."/>
            <person name="Barry K."/>
            <person name="Miller A.N."/>
            <person name="Grigoriev I.V."/>
            <person name="Debuchy R."/>
            <person name="Gladieux P."/>
            <person name="Thoren M.H."/>
            <person name="Johannesson H."/>
        </authorList>
    </citation>
    <scope>NUCLEOTIDE SEQUENCE</scope>
    <source>
        <strain evidence="10">CBS 990.96</strain>
    </source>
</reference>
<dbReference type="Proteomes" id="UP001301958">
    <property type="component" value="Unassembled WGS sequence"/>
</dbReference>
<comment type="subcellular location">
    <subcellularLocation>
        <location evidence="2">Cytoplasm</location>
    </subcellularLocation>
    <subcellularLocation>
        <location evidence="1">Nucleus</location>
    </subcellularLocation>
</comment>
<feature type="compositionally biased region" description="Basic and acidic residues" evidence="9">
    <location>
        <begin position="14"/>
        <end position="24"/>
    </location>
</feature>
<dbReference type="GO" id="GO:0003712">
    <property type="term" value="F:transcription coregulator activity"/>
    <property type="evidence" value="ECO:0007669"/>
    <property type="project" value="TreeGrafter"/>
</dbReference>
<keyword evidence="6" id="KW-0805">Transcription regulation</keyword>
<evidence type="ECO:0000313" key="11">
    <source>
        <dbReference type="Proteomes" id="UP001301958"/>
    </source>
</evidence>
<evidence type="ECO:0000256" key="8">
    <source>
        <dbReference type="ARBA" id="ARBA00023242"/>
    </source>
</evidence>
<dbReference type="EMBL" id="MU865392">
    <property type="protein sequence ID" value="KAK4224450.1"/>
    <property type="molecule type" value="Genomic_DNA"/>
</dbReference>
<comment type="caution">
    <text evidence="10">The sequence shown here is derived from an EMBL/GenBank/DDBJ whole genome shotgun (WGS) entry which is preliminary data.</text>
</comment>
<feature type="region of interest" description="Disordered" evidence="9">
    <location>
        <begin position="429"/>
        <end position="580"/>
    </location>
</feature>
<dbReference type="PANTHER" id="PTHR28246:SF1">
    <property type="entry name" value="G1-SPECIFIC TRANSCRIPTIONAL REPRESSOR WHI5-RELATED"/>
    <property type="match status" value="1"/>
</dbReference>
<comment type="similarity">
    <text evidence="3">Belongs to the WHI5/NRM1 family.</text>
</comment>
<dbReference type="InterPro" id="IPR013734">
    <property type="entry name" value="TF_Nrm1/Whi5"/>
</dbReference>
<reference evidence="10" key="1">
    <citation type="journal article" date="2023" name="Mol. Phylogenet. Evol.">
        <title>Genome-scale phylogeny and comparative genomics of the fungal order Sordariales.</title>
        <authorList>
            <person name="Hensen N."/>
            <person name="Bonometti L."/>
            <person name="Westerberg I."/>
            <person name="Brannstrom I.O."/>
            <person name="Guillou S."/>
            <person name="Cros-Aarteil S."/>
            <person name="Calhoun S."/>
            <person name="Haridas S."/>
            <person name="Kuo A."/>
            <person name="Mondo S."/>
            <person name="Pangilinan J."/>
            <person name="Riley R."/>
            <person name="LaButti K."/>
            <person name="Andreopoulos B."/>
            <person name="Lipzen A."/>
            <person name="Chen C."/>
            <person name="Yan M."/>
            <person name="Daum C."/>
            <person name="Ng V."/>
            <person name="Clum A."/>
            <person name="Steindorff A."/>
            <person name="Ohm R.A."/>
            <person name="Martin F."/>
            <person name="Silar P."/>
            <person name="Natvig D.O."/>
            <person name="Lalanne C."/>
            <person name="Gautier V."/>
            <person name="Ament-Velasquez S.L."/>
            <person name="Kruys A."/>
            <person name="Hutchinson M.I."/>
            <person name="Powell A.J."/>
            <person name="Barry K."/>
            <person name="Miller A.N."/>
            <person name="Grigoriev I.V."/>
            <person name="Debuchy R."/>
            <person name="Gladieux P."/>
            <person name="Hiltunen Thoren M."/>
            <person name="Johannesson H."/>
        </authorList>
    </citation>
    <scope>NUCLEOTIDE SEQUENCE</scope>
    <source>
        <strain evidence="10">CBS 990.96</strain>
    </source>
</reference>
<feature type="compositionally biased region" description="Polar residues" evidence="9">
    <location>
        <begin position="73"/>
        <end position="82"/>
    </location>
</feature>
<keyword evidence="8" id="KW-0539">Nucleus</keyword>